<evidence type="ECO:0000313" key="3">
    <source>
        <dbReference type="EMBL" id="KAJ2906329.1"/>
    </source>
</evidence>
<accession>A0AAD5RXA9</accession>
<evidence type="ECO:0000256" key="2">
    <source>
        <dbReference type="SAM" id="SignalP"/>
    </source>
</evidence>
<protein>
    <submittedName>
        <fullName evidence="3">Uncharacterized protein</fullName>
    </submittedName>
</protein>
<feature type="chain" id="PRO_5042236935" evidence="2">
    <location>
        <begin position="26"/>
        <end position="244"/>
    </location>
</feature>
<reference evidence="3" key="1">
    <citation type="submission" date="2022-07" db="EMBL/GenBank/DDBJ databases">
        <title>Draft genome sequence of Zalerion maritima ATCC 34329, a (micro)plastics degrading marine fungus.</title>
        <authorList>
            <person name="Paco A."/>
            <person name="Goncalves M.F.M."/>
            <person name="Rocha-Santos T.A.P."/>
            <person name="Alves A."/>
        </authorList>
    </citation>
    <scope>NUCLEOTIDE SEQUENCE</scope>
    <source>
        <strain evidence="3">ATCC 34329</strain>
    </source>
</reference>
<proteinExistence type="predicted"/>
<feature type="signal peptide" evidence="2">
    <location>
        <begin position="1"/>
        <end position="25"/>
    </location>
</feature>
<keyword evidence="2" id="KW-0732">Signal</keyword>
<gene>
    <name evidence="3" type="ORF">MKZ38_002045</name>
</gene>
<dbReference type="EMBL" id="JAKWBI020000015">
    <property type="protein sequence ID" value="KAJ2906329.1"/>
    <property type="molecule type" value="Genomic_DNA"/>
</dbReference>
<dbReference type="AlphaFoldDB" id="A0AAD5RXA9"/>
<sequence length="244" mass="25680">MVSPTYFRGLSAILALTSFTPSVLSCPIITTAPPLPTASLPIKTFTNTANLTFTTNLPGPITSIIFPTTNTVHTASPNIKPVPLIPDSDAGEDCTTTVDDKNYSCVGMTSIVYTSVVNCTAEIDCGVCADLAVTRPYLACPAVEPITTVTADEPLTWWETVCMGHMEAETLPSHRVTSPVLELGPGVVTARAVKTTIIRGYGDAQPTGTVNWSGGFGQFDSSSSSSPTPEYPPPPPGLDILQME</sequence>
<evidence type="ECO:0000313" key="4">
    <source>
        <dbReference type="Proteomes" id="UP001201980"/>
    </source>
</evidence>
<dbReference type="Proteomes" id="UP001201980">
    <property type="component" value="Unassembled WGS sequence"/>
</dbReference>
<keyword evidence="4" id="KW-1185">Reference proteome</keyword>
<comment type="caution">
    <text evidence="3">The sequence shown here is derived from an EMBL/GenBank/DDBJ whole genome shotgun (WGS) entry which is preliminary data.</text>
</comment>
<name>A0AAD5RXA9_9PEZI</name>
<evidence type="ECO:0000256" key="1">
    <source>
        <dbReference type="SAM" id="MobiDB-lite"/>
    </source>
</evidence>
<organism evidence="3 4">
    <name type="scientific">Zalerion maritima</name>
    <dbReference type="NCBI Taxonomy" id="339359"/>
    <lineage>
        <taxon>Eukaryota</taxon>
        <taxon>Fungi</taxon>
        <taxon>Dikarya</taxon>
        <taxon>Ascomycota</taxon>
        <taxon>Pezizomycotina</taxon>
        <taxon>Sordariomycetes</taxon>
        <taxon>Lulworthiomycetidae</taxon>
        <taxon>Lulworthiales</taxon>
        <taxon>Lulworthiaceae</taxon>
        <taxon>Zalerion</taxon>
    </lineage>
</organism>
<feature type="region of interest" description="Disordered" evidence="1">
    <location>
        <begin position="212"/>
        <end position="244"/>
    </location>
</feature>